<name>A0A1S3HN19_LINAN</name>
<reference evidence="11" key="1">
    <citation type="submission" date="2025-08" db="UniProtKB">
        <authorList>
            <consortium name="RefSeq"/>
        </authorList>
    </citation>
    <scope>IDENTIFICATION</scope>
    <source>
        <tissue evidence="11">Gonads</tissue>
    </source>
</reference>
<dbReference type="KEGG" id="lak:106156637"/>
<evidence type="ECO:0000313" key="10">
    <source>
        <dbReference type="Proteomes" id="UP000085678"/>
    </source>
</evidence>
<evidence type="ECO:0000313" key="11">
    <source>
        <dbReference type="RefSeq" id="XP_013387427.1"/>
    </source>
</evidence>
<accession>A0A1S3HN19</accession>
<evidence type="ECO:0000256" key="5">
    <source>
        <dbReference type="ARBA" id="ARBA00023163"/>
    </source>
</evidence>
<dbReference type="GeneID" id="106156637"/>
<dbReference type="PROSITE" id="PS50217">
    <property type="entry name" value="BZIP"/>
    <property type="match status" value="1"/>
</dbReference>
<dbReference type="InParanoid" id="A0A1S3HN19"/>
<evidence type="ECO:0000256" key="3">
    <source>
        <dbReference type="ARBA" id="ARBA00023015"/>
    </source>
</evidence>
<keyword evidence="5" id="KW-0804">Transcription</keyword>
<dbReference type="GO" id="GO:0000981">
    <property type="term" value="F:DNA-binding transcription factor activity, RNA polymerase II-specific"/>
    <property type="evidence" value="ECO:0007669"/>
    <property type="project" value="TreeGrafter"/>
</dbReference>
<keyword evidence="6" id="KW-0539">Nucleus</keyword>
<evidence type="ECO:0000259" key="9">
    <source>
        <dbReference type="PROSITE" id="PS50217"/>
    </source>
</evidence>
<dbReference type="Pfam" id="PF07716">
    <property type="entry name" value="bZIP_2"/>
    <property type="match status" value="1"/>
</dbReference>
<evidence type="ECO:0000256" key="6">
    <source>
        <dbReference type="ARBA" id="ARBA00023242"/>
    </source>
</evidence>
<keyword evidence="3" id="KW-0805">Transcription regulation</keyword>
<sequence>MAMGTTGVSLRSLLENPSFLSVCAPGAGDSEPKRSTPVDKAKALSSSPSYDAASAFLGPQIWDRTLPMDNDFKLEYMDLDEFLFENGIPLTHEDGVGEEEGDSQSSNASLTIAPESPPATSLPLIQKLRQVSQSQQGGEGGHCFCCLLKMLKAFLQQIALARGKRQHIKNAGDSEPKRSTPVDKAKALSSSPSYDAASAFLGPQIWDRTLPMDNDFKLEYMDLDEFLFENGIPLTHEDGVGEEEGDSQSSNASLTIAPESPPATSLPLIQMSASPSASPKRSMSSPEPGAAGGSIDIDKIIKVDYEVSKSDLALATIPGQDGFDPRRTAFSEEELKPQPMIKKSKKIFVPEDLKDERYWHRRRKNNVAAKRSRDARRIKENQIAMRASYLERENAEVKKQMEKVLAENVQLKKKLAVYEGKA</sequence>
<dbReference type="SMART" id="SM00338">
    <property type="entry name" value="BRLZ"/>
    <property type="match status" value="1"/>
</dbReference>
<comment type="subcellular location">
    <subcellularLocation>
        <location evidence="1">Nucleus</location>
    </subcellularLocation>
</comment>
<dbReference type="InterPro" id="IPR040223">
    <property type="entry name" value="PAR_bZIP"/>
</dbReference>
<evidence type="ECO:0000256" key="7">
    <source>
        <dbReference type="SAM" id="Coils"/>
    </source>
</evidence>
<feature type="domain" description="BZIP" evidence="9">
    <location>
        <begin position="355"/>
        <end position="418"/>
    </location>
</feature>
<evidence type="ECO:0000256" key="4">
    <source>
        <dbReference type="ARBA" id="ARBA00023125"/>
    </source>
</evidence>
<dbReference type="Proteomes" id="UP000085678">
    <property type="component" value="Unplaced"/>
</dbReference>
<feature type="region of interest" description="Disordered" evidence="8">
    <location>
        <begin position="25"/>
        <end position="44"/>
    </location>
</feature>
<dbReference type="InterPro" id="IPR004827">
    <property type="entry name" value="bZIP"/>
</dbReference>
<feature type="compositionally biased region" description="Low complexity" evidence="8">
    <location>
        <begin position="271"/>
        <end position="286"/>
    </location>
</feature>
<proteinExistence type="inferred from homology"/>
<keyword evidence="10" id="KW-1185">Reference proteome</keyword>
<feature type="region of interest" description="Disordered" evidence="8">
    <location>
        <begin position="91"/>
        <end position="116"/>
    </location>
</feature>
<comment type="similarity">
    <text evidence="2">Belongs to the bZIP family. PAR subfamily.</text>
</comment>
<gene>
    <name evidence="11" type="primary">LOC106156637</name>
</gene>
<dbReference type="CDD" id="cd14695">
    <property type="entry name" value="bZIP_HLF"/>
    <property type="match status" value="1"/>
</dbReference>
<evidence type="ECO:0000256" key="2">
    <source>
        <dbReference type="ARBA" id="ARBA00009208"/>
    </source>
</evidence>
<dbReference type="PANTHER" id="PTHR11988">
    <property type="entry name" value="THYROTROPH EMBRYONIC FACTOR RELATED"/>
    <property type="match status" value="1"/>
</dbReference>
<dbReference type="OrthoDB" id="6022300at2759"/>
<dbReference type="RefSeq" id="XP_013387427.1">
    <property type="nucleotide sequence ID" value="XM_013531973.2"/>
</dbReference>
<dbReference type="SUPFAM" id="SSF57959">
    <property type="entry name" value="Leucine zipper domain"/>
    <property type="match status" value="1"/>
</dbReference>
<feature type="region of interest" description="Disordered" evidence="8">
    <location>
        <begin position="167"/>
        <end position="190"/>
    </location>
</feature>
<dbReference type="STRING" id="7574.A0A1S3HN19"/>
<organism evidence="10 11">
    <name type="scientific">Lingula anatina</name>
    <name type="common">Brachiopod</name>
    <name type="synonym">Lingula unguis</name>
    <dbReference type="NCBI Taxonomy" id="7574"/>
    <lineage>
        <taxon>Eukaryota</taxon>
        <taxon>Metazoa</taxon>
        <taxon>Spiralia</taxon>
        <taxon>Lophotrochozoa</taxon>
        <taxon>Brachiopoda</taxon>
        <taxon>Linguliformea</taxon>
        <taxon>Lingulata</taxon>
        <taxon>Lingulida</taxon>
        <taxon>Linguloidea</taxon>
        <taxon>Lingulidae</taxon>
        <taxon>Lingula</taxon>
    </lineage>
</organism>
<feature type="compositionally biased region" description="Basic and acidic residues" evidence="8">
    <location>
        <begin position="30"/>
        <end position="42"/>
    </location>
</feature>
<dbReference type="InterPro" id="IPR046347">
    <property type="entry name" value="bZIP_sf"/>
</dbReference>
<evidence type="ECO:0000256" key="1">
    <source>
        <dbReference type="ARBA" id="ARBA00004123"/>
    </source>
</evidence>
<feature type="region of interest" description="Disordered" evidence="8">
    <location>
        <begin position="235"/>
        <end position="294"/>
    </location>
</feature>
<feature type="compositionally biased region" description="Basic and acidic residues" evidence="8">
    <location>
        <begin position="170"/>
        <end position="186"/>
    </location>
</feature>
<dbReference type="PANTHER" id="PTHR11988:SF27">
    <property type="entry name" value="GH27708P"/>
    <property type="match status" value="1"/>
</dbReference>
<dbReference type="Gene3D" id="1.20.5.170">
    <property type="match status" value="1"/>
</dbReference>
<evidence type="ECO:0000256" key="8">
    <source>
        <dbReference type="SAM" id="MobiDB-lite"/>
    </source>
</evidence>
<keyword evidence="4" id="KW-0238">DNA-binding</keyword>
<dbReference type="FunFam" id="1.20.5.170:FF:000007">
    <property type="entry name" value="hepatic leukemia factor isoform X2"/>
    <property type="match status" value="1"/>
</dbReference>
<feature type="coiled-coil region" evidence="7">
    <location>
        <begin position="387"/>
        <end position="421"/>
    </location>
</feature>
<dbReference type="GO" id="GO:0005634">
    <property type="term" value="C:nucleus"/>
    <property type="evidence" value="ECO:0007669"/>
    <property type="project" value="UniProtKB-SubCell"/>
</dbReference>
<dbReference type="AlphaFoldDB" id="A0A1S3HN19"/>
<dbReference type="GO" id="GO:0000978">
    <property type="term" value="F:RNA polymerase II cis-regulatory region sequence-specific DNA binding"/>
    <property type="evidence" value="ECO:0007669"/>
    <property type="project" value="TreeGrafter"/>
</dbReference>
<protein>
    <submittedName>
        <fullName evidence="11">Hepatic leukemia factor</fullName>
    </submittedName>
</protein>
<keyword evidence="7" id="KW-0175">Coiled coil</keyword>